<proteinExistence type="inferred from homology"/>
<dbReference type="InterPro" id="IPR001279">
    <property type="entry name" value="Metallo-B-lactamas"/>
</dbReference>
<dbReference type="UniPathway" id="UPA00539"/>
<evidence type="ECO:0000256" key="2">
    <source>
        <dbReference type="ARBA" id="ARBA00008481"/>
    </source>
</evidence>
<dbReference type="OrthoDB" id="9778305at2"/>
<dbReference type="InterPro" id="IPR036866">
    <property type="entry name" value="RibonucZ/Hydroxyglut_hydro"/>
</dbReference>
<dbReference type="Proteomes" id="UP000247569">
    <property type="component" value="Unassembled WGS sequence"/>
</dbReference>
<dbReference type="AlphaFoldDB" id="A0A318JQW3"/>
<dbReference type="EMBL" id="QJKF01000015">
    <property type="protein sequence ID" value="PXX58121.1"/>
    <property type="molecule type" value="Genomic_DNA"/>
</dbReference>
<evidence type="ECO:0000256" key="6">
    <source>
        <dbReference type="HAMAP-Rule" id="MF_00653"/>
    </source>
</evidence>
<organism evidence="8 9">
    <name type="scientific">Nocardia tenerifensis</name>
    <dbReference type="NCBI Taxonomy" id="228006"/>
    <lineage>
        <taxon>Bacteria</taxon>
        <taxon>Bacillati</taxon>
        <taxon>Actinomycetota</taxon>
        <taxon>Actinomycetes</taxon>
        <taxon>Mycobacteriales</taxon>
        <taxon>Nocardiaceae</taxon>
        <taxon>Nocardia</taxon>
    </lineage>
</organism>
<evidence type="ECO:0000313" key="9">
    <source>
        <dbReference type="Proteomes" id="UP000247569"/>
    </source>
</evidence>
<dbReference type="InterPro" id="IPR011842">
    <property type="entry name" value="PQQ_synth_PqqB"/>
</dbReference>
<name>A0A318JQW3_9NOCA</name>
<keyword evidence="5 6" id="KW-0884">PQQ biosynthesis</keyword>
<evidence type="ECO:0000256" key="3">
    <source>
        <dbReference type="ARBA" id="ARBA00015084"/>
    </source>
</evidence>
<reference evidence="8 9" key="1">
    <citation type="submission" date="2018-05" db="EMBL/GenBank/DDBJ databases">
        <title>Genomic Encyclopedia of Type Strains, Phase IV (KMG-IV): sequencing the most valuable type-strain genomes for metagenomic binning, comparative biology and taxonomic classification.</title>
        <authorList>
            <person name="Goeker M."/>
        </authorList>
    </citation>
    <scope>NUCLEOTIDE SEQUENCE [LARGE SCALE GENOMIC DNA]</scope>
    <source>
        <strain evidence="8 9">DSM 44704</strain>
    </source>
</reference>
<comment type="caution">
    <text evidence="8">The sequence shown here is derived from an EMBL/GenBank/DDBJ whole genome shotgun (WGS) entry which is preliminary data.</text>
</comment>
<evidence type="ECO:0000259" key="7">
    <source>
        <dbReference type="Pfam" id="PF12706"/>
    </source>
</evidence>
<gene>
    <name evidence="6" type="primary">pqqB</name>
    <name evidence="8" type="ORF">DFR70_11594</name>
</gene>
<keyword evidence="4 6" id="KW-0813">Transport</keyword>
<keyword evidence="9" id="KW-1185">Reference proteome</keyword>
<dbReference type="GO" id="GO:0018189">
    <property type="term" value="P:pyrroloquinoline quinone biosynthetic process"/>
    <property type="evidence" value="ECO:0007669"/>
    <property type="project" value="UniProtKB-UniRule"/>
</dbReference>
<comment type="similarity">
    <text evidence="2 6">Belongs to the PqqB family.</text>
</comment>
<dbReference type="HAMAP" id="MF_00653">
    <property type="entry name" value="PQQ_syn_PqqB"/>
    <property type="match status" value="1"/>
</dbReference>
<evidence type="ECO:0000256" key="4">
    <source>
        <dbReference type="ARBA" id="ARBA00022448"/>
    </source>
</evidence>
<evidence type="ECO:0000313" key="8">
    <source>
        <dbReference type="EMBL" id="PXX58121.1"/>
    </source>
</evidence>
<dbReference type="Pfam" id="PF12706">
    <property type="entry name" value="Lactamase_B_2"/>
    <property type="match status" value="1"/>
</dbReference>
<dbReference type="RefSeq" id="WP_040740470.1">
    <property type="nucleotide sequence ID" value="NZ_QJKF01000015.1"/>
</dbReference>
<protein>
    <recommendedName>
        <fullName evidence="3 6">Coenzyme PQQ synthesis protein B</fullName>
    </recommendedName>
    <alternativeName>
        <fullName evidence="6">Pyrroloquinoline quinone biosynthesis protein B</fullName>
    </alternativeName>
</protein>
<feature type="domain" description="Metallo-beta-lactamase" evidence="7">
    <location>
        <begin position="49"/>
        <end position="266"/>
    </location>
</feature>
<dbReference type="SUPFAM" id="SSF56281">
    <property type="entry name" value="Metallo-hydrolase/oxidoreductase"/>
    <property type="match status" value="1"/>
</dbReference>
<evidence type="ECO:0000256" key="1">
    <source>
        <dbReference type="ARBA" id="ARBA00004886"/>
    </source>
</evidence>
<dbReference type="NCBIfam" id="TIGR02108">
    <property type="entry name" value="PQQ_syn_pqqB"/>
    <property type="match status" value="1"/>
</dbReference>
<sequence length="300" mass="31508">MRVILLGTAAGGGFPQWNCACALCHAAHRGLLRSRGQDCVAVSGDSRDWWLLNASPDIRTQLLATPALRPGPGPRDTPVRGVLLTDAEIDHTLGLTILRGAAELTVYAAPPVRDALTTDLPLRGLLDRYAPIAWRDSTSAPSGFELAGGLRVRACPVGVKAPKFVTEASTDAPWVTALRVEDVATGGVLVYAPCLSGWSATLDDLLASATCALVDGTFFSADEFGTAVGASSRAGQALMGHLPISGSGGSLAALARHRRPRRIYTHLNNTNPLLDPSAPETTLVRRAGVEILDDGTEFDV</sequence>
<evidence type="ECO:0000256" key="5">
    <source>
        <dbReference type="ARBA" id="ARBA00022905"/>
    </source>
</evidence>
<dbReference type="Gene3D" id="3.60.15.10">
    <property type="entry name" value="Ribonuclease Z/Hydroxyacylglutathione hydrolase-like"/>
    <property type="match status" value="1"/>
</dbReference>
<comment type="function">
    <text evidence="6">May be involved in the transport of PQQ or its precursor to the periplasm.</text>
</comment>
<accession>A0A318JQW3</accession>
<comment type="pathway">
    <text evidence="1 6">Cofactor biosynthesis; pyrroloquinoline quinone biosynthesis.</text>
</comment>